<dbReference type="RefSeq" id="WP_047944562.1">
    <property type="nucleotide sequence ID" value="NZ_JAGTPX020000007.1"/>
</dbReference>
<sequence>MKIMKTKEREQEKKKLAKKNTSKKAKGNKNKKSNEVKDIDYQIDTKPTMWEIISPEGLKIESEDYGVIKTSLGTKTYFRPMYIPRDGYPRKMQTNWLNSLLSSGEVDVFLDIHKVGKSDAIRTLQRQITMLESNLSFQTKRGNIDQINDLTAKIRDTDLLMSEIQFGENDMFNVGTLAMLYAENEKQLNYFSESLEDELSSSFFGLTSTWGRIQKGFKSILPFGKNQIHDSLRNIDRRALSTFSPFISGSGKYMGGVPIGINKITDQLEFINSFGNEDFRPDNYNMFISGFSGSGKSVTLKLLIARELTGADVYARLIDPEGEFVKITKRLGGINLNINEEEDICINPLALNYSDIPFEDGDEELSLIEESDEKEIIEKDGKIYIRFVPIREKINEAIDFFDIICRGKNQEAEGLDVFERNYLEEALQHVIHNKLNINSHPESLFENNVRTIDNHLVQSRVRKPEPTISDVNEYLITKYGEEPRAFRLIAAIKPFLRTGSKPIFDGQTFLGKGVTQSLENARLVNFNISQMEEGFLRPIAYHVLLNYTWEHFVKSLDNAKKKKFVYADEAWTLIDSEQTVNFLEKMARRSRKRNAGLRLASQDFVRFVENKKARGILQNTYSFMFLKQSKLDLKAIRENFDLSEGEINILFGNPDKGEGILRVGKSSVWLRTNPSKEELFFIESNEAVYEETMQRQKQKASSFY</sequence>
<reference evidence="4" key="2">
    <citation type="submission" date="2021-04" db="EMBL/GenBank/DDBJ databases">
        <title>Genomic analysis of electroactive and textile dye degrading Bacillus circulans strain: DC10 isolated from constructed wetland-microbial fuel cells treating textile dye wastewaters.</title>
        <authorList>
            <person name="Patel D.U."/>
            <person name="Desai C.R."/>
        </authorList>
    </citation>
    <scope>NUCLEOTIDE SEQUENCE</scope>
    <source>
        <strain evidence="4">DC10</strain>
    </source>
</reference>
<accession>A0A0J1I6T4</accession>
<feature type="compositionally biased region" description="Basic and acidic residues" evidence="1">
    <location>
        <begin position="1"/>
        <end position="14"/>
    </location>
</feature>
<feature type="compositionally biased region" description="Basic residues" evidence="1">
    <location>
        <begin position="15"/>
        <end position="31"/>
    </location>
</feature>
<dbReference type="EMBL" id="JAGTPX010000006">
    <property type="protein sequence ID" value="MBR8669520.1"/>
    <property type="molecule type" value="Genomic_DNA"/>
</dbReference>
<keyword evidence="5" id="KW-1185">Reference proteome</keyword>
<dbReference type="InterPro" id="IPR002789">
    <property type="entry name" value="HerA_central"/>
</dbReference>
<dbReference type="Gene3D" id="1.10.8.730">
    <property type="match status" value="1"/>
</dbReference>
<feature type="domain" description="Helicase HerA central" evidence="2">
    <location>
        <begin position="288"/>
        <end position="360"/>
    </location>
</feature>
<dbReference type="InterPro" id="IPR027417">
    <property type="entry name" value="P-loop_NTPase"/>
</dbReference>
<feature type="region of interest" description="Disordered" evidence="1">
    <location>
        <begin position="1"/>
        <end position="36"/>
    </location>
</feature>
<evidence type="ECO:0000259" key="2">
    <source>
        <dbReference type="Pfam" id="PF01935"/>
    </source>
</evidence>
<reference evidence="3 5" key="1">
    <citation type="submission" date="2015-05" db="EMBL/GenBank/DDBJ databases">
        <title>Whole genome sequence and identification of bacterial endophytes from Costus igneus.</title>
        <authorList>
            <person name="Lee Y.P."/>
            <person name="Gan H.M."/>
            <person name="Eng W."/>
            <person name="Wheatley M.S."/>
            <person name="Caraballo A."/>
            <person name="Polter S."/>
            <person name="Savka M.A."/>
            <person name="Hudson A.O."/>
        </authorList>
    </citation>
    <scope>NUCLEOTIDE SEQUENCE [LARGE SCALE GENOMIC DNA]</scope>
    <source>
        <strain evidence="3 5">RIT379</strain>
    </source>
</reference>
<dbReference type="AlphaFoldDB" id="A0A0J1I6T4"/>
<evidence type="ECO:0000313" key="3">
    <source>
        <dbReference type="EMBL" id="KLV21678.1"/>
    </source>
</evidence>
<dbReference type="InterPro" id="IPR051162">
    <property type="entry name" value="T4SS_component"/>
</dbReference>
<dbReference type="Gene3D" id="3.40.50.300">
    <property type="entry name" value="P-loop containing nucleotide triphosphate hydrolases"/>
    <property type="match status" value="1"/>
</dbReference>
<name>A0A0J1I6T4_NIACI</name>
<dbReference type="Pfam" id="PF01935">
    <property type="entry name" value="DUF87"/>
    <property type="match status" value="1"/>
</dbReference>
<dbReference type="PANTHER" id="PTHR30121">
    <property type="entry name" value="UNCHARACTERIZED PROTEIN YJGR-RELATED"/>
    <property type="match status" value="1"/>
</dbReference>
<dbReference type="Proteomes" id="UP000036045">
    <property type="component" value="Unassembled WGS sequence"/>
</dbReference>
<proteinExistence type="predicted"/>
<evidence type="ECO:0000313" key="5">
    <source>
        <dbReference type="Proteomes" id="UP000036045"/>
    </source>
</evidence>
<evidence type="ECO:0000256" key="1">
    <source>
        <dbReference type="SAM" id="MobiDB-lite"/>
    </source>
</evidence>
<gene>
    <name evidence="3" type="ORF">ABW02_22770</name>
    <name evidence="4" type="ORF">KD144_08195</name>
</gene>
<evidence type="ECO:0000313" key="4">
    <source>
        <dbReference type="EMBL" id="MBR8669520.1"/>
    </source>
</evidence>
<dbReference type="PANTHER" id="PTHR30121:SF6">
    <property type="entry name" value="SLR6007 PROTEIN"/>
    <property type="match status" value="1"/>
</dbReference>
<dbReference type="PATRIC" id="fig|1397.4.peg.3671"/>
<dbReference type="SUPFAM" id="SSF52540">
    <property type="entry name" value="P-loop containing nucleoside triphosphate hydrolases"/>
    <property type="match status" value="1"/>
</dbReference>
<organism evidence="3 5">
    <name type="scientific">Niallia circulans</name>
    <name type="common">Bacillus circulans</name>
    <dbReference type="NCBI Taxonomy" id="1397"/>
    <lineage>
        <taxon>Bacteria</taxon>
        <taxon>Bacillati</taxon>
        <taxon>Bacillota</taxon>
        <taxon>Bacilli</taxon>
        <taxon>Bacillales</taxon>
        <taxon>Bacillaceae</taxon>
        <taxon>Niallia</taxon>
    </lineage>
</organism>
<protein>
    <submittedName>
        <fullName evidence="4">DUF87 domain-containing protein</fullName>
    </submittedName>
</protein>
<dbReference type="EMBL" id="LDPH01000036">
    <property type="protein sequence ID" value="KLV21678.1"/>
    <property type="molecule type" value="Genomic_DNA"/>
</dbReference>
<comment type="caution">
    <text evidence="3">The sequence shown here is derived from an EMBL/GenBank/DDBJ whole genome shotgun (WGS) entry which is preliminary data.</text>
</comment>